<dbReference type="RefSeq" id="WP_109235304.1">
    <property type="nucleotide sequence ID" value="NZ_BMXZ01000001.1"/>
</dbReference>
<dbReference type="Proteomes" id="UP000244948">
    <property type="component" value="Unassembled WGS sequence"/>
</dbReference>
<comment type="caution">
    <text evidence="1">The sequence shown here is derived from an EMBL/GenBank/DDBJ whole genome shotgun (WGS) entry which is preliminary data.</text>
</comment>
<accession>A0A2U2ALK4</accession>
<dbReference type="EMBL" id="QEWR01000002">
    <property type="protein sequence ID" value="PWD84091.1"/>
    <property type="molecule type" value="Genomic_DNA"/>
</dbReference>
<dbReference type="InterPro" id="IPR029062">
    <property type="entry name" value="Class_I_gatase-like"/>
</dbReference>
<proteinExistence type="predicted"/>
<reference evidence="1 2" key="1">
    <citation type="journal article" date="2018" name="Genome Announc.">
        <title>Ignatzschineria cameli sp. nov., isolated from necrotic foot tissue of dromedaries (Camelus dromedarius) and associated maggots (Wohlfahrtia species) in Dubai.</title>
        <authorList>
            <person name="Tsang C.C."/>
            <person name="Tang J.Y."/>
            <person name="Fong J.Y."/>
            <person name="Kinne J."/>
            <person name="Lee H.H."/>
            <person name="Joseph M."/>
            <person name="Jose S."/>
            <person name="Schuster R.K."/>
            <person name="Tang Y."/>
            <person name="Sivakumar S."/>
            <person name="Chen J.H."/>
            <person name="Teng J.L."/>
            <person name="Lau S.K."/>
            <person name="Wernery U."/>
            <person name="Woo P.C."/>
        </authorList>
    </citation>
    <scope>NUCLEOTIDE SEQUENCE [LARGE SCALE GENOMIC DNA]</scope>
    <source>
        <strain evidence="1 2">KCTC 22643</strain>
    </source>
</reference>
<dbReference type="Gene3D" id="3.40.50.880">
    <property type="match status" value="1"/>
</dbReference>
<dbReference type="NCBIfam" id="NF008747">
    <property type="entry name" value="PRK11780.1"/>
    <property type="match status" value="1"/>
</dbReference>
<sequence length="227" mass="24238">MSQKHFALILSGCGHLDGAEITEATALNIALSKAGIAVSFYAPDRLQADTINHLNGEIEGDERNIMQEAARIARGKISPISKLDLNKIDGVALAGGFGVIKNFTNFLDKGEDATLSADIGEKLKSAIEMKKPIIAICAAPMAIAIALKELNIKDASITFGQAQNAGAFLPALEKWGIKHIETATTDAHYDAQYQIITGGAYMDGDATPYEIFQGALKAIEIYQKSTK</sequence>
<evidence type="ECO:0000313" key="2">
    <source>
        <dbReference type="Proteomes" id="UP000244948"/>
    </source>
</evidence>
<organism evidence="1 2">
    <name type="scientific">Ignatzschineria indica</name>
    <dbReference type="NCBI Taxonomy" id="472583"/>
    <lineage>
        <taxon>Bacteria</taxon>
        <taxon>Pseudomonadati</taxon>
        <taxon>Pseudomonadota</taxon>
        <taxon>Gammaproteobacteria</taxon>
        <taxon>Cardiobacteriales</taxon>
        <taxon>Ignatzschineriaceae</taxon>
        <taxon>Ignatzschineria</taxon>
    </lineage>
</organism>
<dbReference type="PANTHER" id="PTHR10224:SF12">
    <property type="entry name" value="GLYOXALASE ELBB"/>
    <property type="match status" value="1"/>
</dbReference>
<gene>
    <name evidence="1" type="ORF">DC082_00640</name>
</gene>
<keyword evidence="2" id="KW-1185">Reference proteome</keyword>
<name>A0A2U2ALK4_9GAMM</name>
<dbReference type="SUPFAM" id="SSF52317">
    <property type="entry name" value="Class I glutamine amidotransferase-like"/>
    <property type="match status" value="1"/>
</dbReference>
<evidence type="ECO:0000313" key="1">
    <source>
        <dbReference type="EMBL" id="PWD84091.1"/>
    </source>
</evidence>
<dbReference type="AlphaFoldDB" id="A0A2U2ALK4"/>
<dbReference type="PANTHER" id="PTHR10224">
    <property type="entry name" value="ES1 PROTEIN HOMOLOG, MITOCHONDRIAL"/>
    <property type="match status" value="1"/>
</dbReference>
<protein>
    <submittedName>
        <fullName evidence="1">Isoprenoid biosynthesis protein ElbB</fullName>
    </submittedName>
</protein>